<accession>A0A816TGA5</accession>
<reference evidence="1" key="1">
    <citation type="submission" date="2021-02" db="EMBL/GenBank/DDBJ databases">
        <authorList>
            <person name="Nowell W R."/>
        </authorList>
    </citation>
    <scope>NUCLEOTIDE SEQUENCE</scope>
</reference>
<organism evidence="1 2">
    <name type="scientific">Rotaria magnacalcarata</name>
    <dbReference type="NCBI Taxonomy" id="392030"/>
    <lineage>
        <taxon>Eukaryota</taxon>
        <taxon>Metazoa</taxon>
        <taxon>Spiralia</taxon>
        <taxon>Gnathifera</taxon>
        <taxon>Rotifera</taxon>
        <taxon>Eurotatoria</taxon>
        <taxon>Bdelloidea</taxon>
        <taxon>Philodinida</taxon>
        <taxon>Philodinidae</taxon>
        <taxon>Rotaria</taxon>
    </lineage>
</organism>
<gene>
    <name evidence="1" type="ORF">WKI299_LOCUS20201</name>
</gene>
<evidence type="ECO:0000313" key="1">
    <source>
        <dbReference type="EMBL" id="CAF2100897.1"/>
    </source>
</evidence>
<name>A0A816TGA5_9BILA</name>
<dbReference type="AlphaFoldDB" id="A0A816TGA5"/>
<dbReference type="Proteomes" id="UP000663856">
    <property type="component" value="Unassembled WGS sequence"/>
</dbReference>
<protein>
    <submittedName>
        <fullName evidence="1">Uncharacterized protein</fullName>
    </submittedName>
</protein>
<sequence>MEIGIIFLWFRVSIKISVYGFVRFSFVEWVGSNDEQSNNLKLHSRIYQEESICKCVFSSINSNNVISFQIRCNLQSSDDVLYLT</sequence>
<proteinExistence type="predicted"/>
<comment type="caution">
    <text evidence="1">The sequence shown here is derived from an EMBL/GenBank/DDBJ whole genome shotgun (WGS) entry which is preliminary data.</text>
</comment>
<dbReference type="EMBL" id="CAJNRF010008388">
    <property type="protein sequence ID" value="CAF2100897.1"/>
    <property type="molecule type" value="Genomic_DNA"/>
</dbReference>
<evidence type="ECO:0000313" key="2">
    <source>
        <dbReference type="Proteomes" id="UP000663856"/>
    </source>
</evidence>